<dbReference type="EMBL" id="JAJJMA010268236">
    <property type="protein sequence ID" value="MCL7045302.1"/>
    <property type="molecule type" value="Genomic_DNA"/>
</dbReference>
<dbReference type="PANTHER" id="PTHR35719">
    <property type="entry name" value="OS01G0680600 PROTEIN"/>
    <property type="match status" value="1"/>
</dbReference>
<accession>A0AA41VQ05</accession>
<feature type="compositionally biased region" description="Acidic residues" evidence="1">
    <location>
        <begin position="50"/>
        <end position="59"/>
    </location>
</feature>
<feature type="compositionally biased region" description="Basic residues" evidence="1">
    <location>
        <begin position="31"/>
        <end position="41"/>
    </location>
</feature>
<dbReference type="AlphaFoldDB" id="A0AA41VQ05"/>
<feature type="region of interest" description="Disordered" evidence="1">
    <location>
        <begin position="20"/>
        <end position="131"/>
    </location>
</feature>
<dbReference type="PANTHER" id="PTHR35719:SF5">
    <property type="entry name" value="T6K12.7 PROTEIN"/>
    <property type="match status" value="1"/>
</dbReference>
<organism evidence="2 3">
    <name type="scientific">Papaver nudicaule</name>
    <name type="common">Iceland poppy</name>
    <dbReference type="NCBI Taxonomy" id="74823"/>
    <lineage>
        <taxon>Eukaryota</taxon>
        <taxon>Viridiplantae</taxon>
        <taxon>Streptophyta</taxon>
        <taxon>Embryophyta</taxon>
        <taxon>Tracheophyta</taxon>
        <taxon>Spermatophyta</taxon>
        <taxon>Magnoliopsida</taxon>
        <taxon>Ranunculales</taxon>
        <taxon>Papaveraceae</taxon>
        <taxon>Papaveroideae</taxon>
        <taxon>Papaver</taxon>
    </lineage>
</organism>
<gene>
    <name evidence="2" type="ORF">MKW94_029024</name>
</gene>
<proteinExistence type="predicted"/>
<evidence type="ECO:0000256" key="1">
    <source>
        <dbReference type="SAM" id="MobiDB-lite"/>
    </source>
</evidence>
<feature type="compositionally biased region" description="Polar residues" evidence="1">
    <location>
        <begin position="60"/>
        <end position="70"/>
    </location>
</feature>
<keyword evidence="3" id="KW-1185">Reference proteome</keyword>
<protein>
    <submittedName>
        <fullName evidence="2">Uncharacterized protein</fullName>
    </submittedName>
</protein>
<name>A0AA41VQ05_PAPNU</name>
<comment type="caution">
    <text evidence="2">The sequence shown here is derived from an EMBL/GenBank/DDBJ whole genome shotgun (WGS) entry which is preliminary data.</text>
</comment>
<evidence type="ECO:0000313" key="3">
    <source>
        <dbReference type="Proteomes" id="UP001177140"/>
    </source>
</evidence>
<sequence length="158" mass="17575">MALALPLGQSIISYAIDKLFGRIDNNPNPRSRTKRKTRKPFARGSRDTTMSEEEDEEEISQASGGRSGYQSWVGGDMNGPVKKKDNQRETTFGGWDELDLRGGKSGDGATKRPPRKRGGLPREMKGKLTKKGRNNSTPLLIRLLIAVFPFLGSWTRIL</sequence>
<dbReference type="Proteomes" id="UP001177140">
    <property type="component" value="Unassembled WGS sequence"/>
</dbReference>
<reference evidence="2" key="1">
    <citation type="submission" date="2022-03" db="EMBL/GenBank/DDBJ databases">
        <title>A functionally conserved STORR gene fusion in Papaver species that diverged 16.8 million years ago.</title>
        <authorList>
            <person name="Catania T."/>
        </authorList>
    </citation>
    <scope>NUCLEOTIDE SEQUENCE</scope>
    <source>
        <strain evidence="2">S-191538</strain>
    </source>
</reference>
<evidence type="ECO:0000313" key="2">
    <source>
        <dbReference type="EMBL" id="MCL7045302.1"/>
    </source>
</evidence>